<evidence type="ECO:0000313" key="8">
    <source>
        <dbReference type="Proteomes" id="UP000051887"/>
    </source>
</evidence>
<dbReference type="PANTHER" id="PTHR30055">
    <property type="entry name" value="HTH-TYPE TRANSCRIPTIONAL REGULATOR RUTR"/>
    <property type="match status" value="1"/>
</dbReference>
<dbReference type="OrthoDB" id="2356263at2"/>
<feature type="DNA-binding region" description="H-T-H motif" evidence="2">
    <location>
        <begin position="60"/>
        <end position="79"/>
    </location>
</feature>
<dbReference type="GO" id="GO:0000976">
    <property type="term" value="F:transcription cis-regulatory region binding"/>
    <property type="evidence" value="ECO:0007669"/>
    <property type="project" value="TreeGrafter"/>
</dbReference>
<keyword evidence="7" id="KW-1185">Reference proteome</keyword>
<reference evidence="5 7" key="1">
    <citation type="submission" date="2015-09" db="EMBL/GenBank/DDBJ databases">
        <authorList>
            <person name="Rodrigo-Torres L."/>
            <person name="Arahal D.R."/>
        </authorList>
    </citation>
    <scope>NUCLEOTIDE SEQUENCE [LARGE SCALE GENOMIC DNA]</scope>
    <source>
        <strain evidence="5 7">CECT 5118</strain>
    </source>
</reference>
<dbReference type="InterPro" id="IPR050109">
    <property type="entry name" value="HTH-type_TetR-like_transc_reg"/>
</dbReference>
<dbReference type="Pfam" id="PF08362">
    <property type="entry name" value="TetR_C_3"/>
    <property type="match status" value="1"/>
</dbReference>
<evidence type="ECO:0000259" key="4">
    <source>
        <dbReference type="PROSITE" id="PS50977"/>
    </source>
</evidence>
<dbReference type="Proteomes" id="UP000051887">
    <property type="component" value="Unassembled WGS sequence"/>
</dbReference>
<dbReference type="AlphaFoldDB" id="A0A0P1FYL5"/>
<dbReference type="GO" id="GO:0003700">
    <property type="term" value="F:DNA-binding transcription factor activity"/>
    <property type="evidence" value="ECO:0007669"/>
    <property type="project" value="TreeGrafter"/>
</dbReference>
<dbReference type="EMBL" id="CYSB01000035">
    <property type="protein sequence ID" value="CUH68750.1"/>
    <property type="molecule type" value="Genomic_DNA"/>
</dbReference>
<accession>A0A0P1FYL5</accession>
<dbReference type="SUPFAM" id="SSF46689">
    <property type="entry name" value="Homeodomain-like"/>
    <property type="match status" value="1"/>
</dbReference>
<dbReference type="InterPro" id="IPR036271">
    <property type="entry name" value="Tet_transcr_reg_TetR-rel_C_sf"/>
</dbReference>
<dbReference type="SUPFAM" id="SSF48498">
    <property type="entry name" value="Tetracyclin repressor-like, C-terminal domain"/>
    <property type="match status" value="1"/>
</dbReference>
<dbReference type="RefSeq" id="WP_082626444.1">
    <property type="nucleotide sequence ID" value="NZ_CYSB01000035.1"/>
</dbReference>
<evidence type="ECO:0000256" key="1">
    <source>
        <dbReference type="ARBA" id="ARBA00023125"/>
    </source>
</evidence>
<gene>
    <name evidence="6" type="primary">rutR_3</name>
    <name evidence="5" type="synonym">rutR_2</name>
    <name evidence="5" type="ORF">TL5118_02752</name>
    <name evidence="6" type="ORF">TL5120_03880</name>
</gene>
<feature type="region of interest" description="Disordered" evidence="3">
    <location>
        <begin position="1"/>
        <end position="36"/>
    </location>
</feature>
<reference evidence="6 8" key="2">
    <citation type="submission" date="2015-09" db="EMBL/GenBank/DDBJ databases">
        <authorList>
            <consortium name="Swine Surveillance"/>
        </authorList>
    </citation>
    <scope>NUCLEOTIDE SEQUENCE [LARGE SCALE GENOMIC DNA]</scope>
    <source>
        <strain evidence="6 8">5120</strain>
    </source>
</reference>
<dbReference type="Gene3D" id="1.10.10.60">
    <property type="entry name" value="Homeodomain-like"/>
    <property type="match status" value="1"/>
</dbReference>
<dbReference type="InterPro" id="IPR009057">
    <property type="entry name" value="Homeodomain-like_sf"/>
</dbReference>
<keyword evidence="1 2" id="KW-0238">DNA-binding</keyword>
<dbReference type="Pfam" id="PF00440">
    <property type="entry name" value="TetR_N"/>
    <property type="match status" value="1"/>
</dbReference>
<evidence type="ECO:0000313" key="6">
    <source>
        <dbReference type="EMBL" id="CUH74062.1"/>
    </source>
</evidence>
<feature type="compositionally biased region" description="Low complexity" evidence="3">
    <location>
        <begin position="1"/>
        <end position="25"/>
    </location>
</feature>
<evidence type="ECO:0000256" key="3">
    <source>
        <dbReference type="SAM" id="MobiDB-lite"/>
    </source>
</evidence>
<proteinExistence type="predicted"/>
<evidence type="ECO:0000313" key="5">
    <source>
        <dbReference type="EMBL" id="CUH68750.1"/>
    </source>
</evidence>
<dbReference type="Proteomes" id="UP000051086">
    <property type="component" value="Unassembled WGS sequence"/>
</dbReference>
<sequence length="228" mass="25787">MTQSDTAQDQAQDQATGTAAETAQTPPAEKKLSRIQQRNRKRIIEAALEVFAQHGYRGATLDQIAKTAGLSKPNILYYFDGKEAIHVTLLNQLMETWLDPLAEMDPNGDPLEEVMAYIHRKVQMSREYPRESRLFANEILQGAPRMKPHLISGLKPLVDEKTEVLRAWMQAGQLATVDPRHLLYSIWATTQHYADFEVQIGVLSPDERDPIDGADAYLDTMFRKLLTP</sequence>
<dbReference type="PANTHER" id="PTHR30055:SF196">
    <property type="entry name" value="HTH-TYPE TRANSCRIPTIONAL REGULATOR RUTR"/>
    <property type="match status" value="1"/>
</dbReference>
<evidence type="ECO:0000256" key="2">
    <source>
        <dbReference type="PROSITE-ProRule" id="PRU00335"/>
    </source>
</evidence>
<name>A0A0P1FYL5_9RHOB</name>
<dbReference type="InterPro" id="IPR013573">
    <property type="entry name" value="Tscrpt_reg_YcdC_C"/>
</dbReference>
<protein>
    <submittedName>
        <fullName evidence="6">Rut operon repressor</fullName>
    </submittedName>
</protein>
<dbReference type="GO" id="GO:0045892">
    <property type="term" value="P:negative regulation of DNA-templated transcription"/>
    <property type="evidence" value="ECO:0007669"/>
    <property type="project" value="InterPro"/>
</dbReference>
<feature type="domain" description="HTH tetR-type" evidence="4">
    <location>
        <begin position="37"/>
        <end position="97"/>
    </location>
</feature>
<dbReference type="Gene3D" id="1.10.357.10">
    <property type="entry name" value="Tetracycline Repressor, domain 2"/>
    <property type="match status" value="1"/>
</dbReference>
<dbReference type="PROSITE" id="PS50977">
    <property type="entry name" value="HTH_TETR_2"/>
    <property type="match status" value="1"/>
</dbReference>
<evidence type="ECO:0000313" key="7">
    <source>
        <dbReference type="Proteomes" id="UP000051086"/>
    </source>
</evidence>
<organism evidence="6 8">
    <name type="scientific">Thalassovita autumnalis</name>
    <dbReference type="NCBI Taxonomy" id="2072972"/>
    <lineage>
        <taxon>Bacteria</taxon>
        <taxon>Pseudomonadati</taxon>
        <taxon>Pseudomonadota</taxon>
        <taxon>Alphaproteobacteria</taxon>
        <taxon>Rhodobacterales</taxon>
        <taxon>Roseobacteraceae</taxon>
        <taxon>Thalassovita</taxon>
    </lineage>
</organism>
<dbReference type="InterPro" id="IPR001647">
    <property type="entry name" value="HTH_TetR"/>
</dbReference>
<dbReference type="PRINTS" id="PR00455">
    <property type="entry name" value="HTHTETR"/>
</dbReference>
<dbReference type="EMBL" id="CYSC01000044">
    <property type="protein sequence ID" value="CUH74062.1"/>
    <property type="molecule type" value="Genomic_DNA"/>
</dbReference>